<dbReference type="Proteomes" id="UP000003835">
    <property type="component" value="Unassembled WGS sequence"/>
</dbReference>
<dbReference type="PROSITE" id="PS50297">
    <property type="entry name" value="ANK_REP_REGION"/>
    <property type="match status" value="2"/>
</dbReference>
<dbReference type="SMART" id="SM00248">
    <property type="entry name" value="ANK"/>
    <property type="match status" value="4"/>
</dbReference>
<dbReference type="eggNOG" id="COG0515">
    <property type="taxonomic scope" value="Bacteria"/>
</dbReference>
<evidence type="ECO:0000259" key="11">
    <source>
        <dbReference type="PROSITE" id="PS50011"/>
    </source>
</evidence>
<comment type="catalytic activity">
    <reaction evidence="7">
        <text>L-threonyl-[protein] + ATP = O-phospho-L-threonyl-[protein] + ADP + H(+)</text>
        <dbReference type="Rhea" id="RHEA:46608"/>
        <dbReference type="Rhea" id="RHEA-COMP:11060"/>
        <dbReference type="Rhea" id="RHEA-COMP:11605"/>
        <dbReference type="ChEBI" id="CHEBI:15378"/>
        <dbReference type="ChEBI" id="CHEBI:30013"/>
        <dbReference type="ChEBI" id="CHEBI:30616"/>
        <dbReference type="ChEBI" id="CHEBI:61977"/>
        <dbReference type="ChEBI" id="CHEBI:456216"/>
        <dbReference type="EC" id="2.7.11.1"/>
    </reaction>
</comment>
<dbReference type="Gene3D" id="1.25.40.20">
    <property type="entry name" value="Ankyrin repeat-containing domain"/>
    <property type="match status" value="1"/>
</dbReference>
<dbReference type="GO" id="GO:0004674">
    <property type="term" value="F:protein serine/threonine kinase activity"/>
    <property type="evidence" value="ECO:0007669"/>
    <property type="project" value="UniProtKB-KW"/>
</dbReference>
<dbReference type="Gene3D" id="1.10.510.10">
    <property type="entry name" value="Transferase(Phosphotransferase) domain 1"/>
    <property type="match status" value="1"/>
</dbReference>
<evidence type="ECO:0000256" key="5">
    <source>
        <dbReference type="ARBA" id="ARBA00022777"/>
    </source>
</evidence>
<keyword evidence="4 10" id="KW-0547">Nucleotide-binding</keyword>
<dbReference type="PRINTS" id="PR01415">
    <property type="entry name" value="ANKYRIN"/>
</dbReference>
<dbReference type="GO" id="GO:0005524">
    <property type="term" value="F:ATP binding"/>
    <property type="evidence" value="ECO:0007669"/>
    <property type="project" value="UniProtKB-UniRule"/>
</dbReference>
<keyword evidence="3" id="KW-0808">Transferase</keyword>
<proteinExistence type="predicted"/>
<dbReference type="InterPro" id="IPR017441">
    <property type="entry name" value="Protein_kinase_ATP_BS"/>
</dbReference>
<dbReference type="AlphaFoldDB" id="B4VPJ4"/>
<dbReference type="Pfam" id="PF00069">
    <property type="entry name" value="Pkinase"/>
    <property type="match status" value="1"/>
</dbReference>
<dbReference type="RefSeq" id="WP_006100697.1">
    <property type="nucleotide sequence ID" value="NZ_DS989847.1"/>
</dbReference>
<dbReference type="Gene3D" id="3.30.200.20">
    <property type="entry name" value="Phosphorylase Kinase, domain 1"/>
    <property type="match status" value="1"/>
</dbReference>
<evidence type="ECO:0000256" key="9">
    <source>
        <dbReference type="PROSITE-ProRule" id="PRU00023"/>
    </source>
</evidence>
<evidence type="ECO:0000256" key="8">
    <source>
        <dbReference type="ARBA" id="ARBA00048679"/>
    </source>
</evidence>
<keyword evidence="5 12" id="KW-0418">Kinase</keyword>
<feature type="domain" description="Protein kinase" evidence="11">
    <location>
        <begin position="35"/>
        <end position="292"/>
    </location>
</feature>
<dbReference type="InterPro" id="IPR036770">
    <property type="entry name" value="Ankyrin_rpt-contain_sf"/>
</dbReference>
<protein>
    <recommendedName>
        <fullName evidence="1">non-specific serine/threonine protein kinase</fullName>
        <ecNumber evidence="1">2.7.11.1</ecNumber>
    </recommendedName>
</protein>
<dbReference type="PROSITE" id="PS00107">
    <property type="entry name" value="PROTEIN_KINASE_ATP"/>
    <property type="match status" value="1"/>
</dbReference>
<reference evidence="12 13" key="1">
    <citation type="submission" date="2008-07" db="EMBL/GenBank/DDBJ databases">
        <authorList>
            <person name="Tandeau de Marsac N."/>
            <person name="Ferriera S."/>
            <person name="Johnson J."/>
            <person name="Kravitz S."/>
            <person name="Beeson K."/>
            <person name="Sutton G."/>
            <person name="Rogers Y.-H."/>
            <person name="Friedman R."/>
            <person name="Frazier M."/>
            <person name="Venter J.C."/>
        </authorList>
    </citation>
    <scope>NUCLEOTIDE SEQUENCE [LARGE SCALE GENOMIC DNA]</scope>
    <source>
        <strain evidence="12 13">PCC 7420</strain>
    </source>
</reference>
<keyword evidence="13" id="KW-1185">Reference proteome</keyword>
<dbReference type="PANTHER" id="PTHR24363:SF0">
    <property type="entry name" value="SERINE_THREONINE KINASE LIKE DOMAIN CONTAINING 1"/>
    <property type="match status" value="1"/>
</dbReference>
<dbReference type="PANTHER" id="PTHR24363">
    <property type="entry name" value="SERINE/THREONINE PROTEIN KINASE"/>
    <property type="match status" value="1"/>
</dbReference>
<evidence type="ECO:0000256" key="2">
    <source>
        <dbReference type="ARBA" id="ARBA00022527"/>
    </source>
</evidence>
<feature type="repeat" description="ANK" evidence="9">
    <location>
        <begin position="401"/>
        <end position="433"/>
    </location>
</feature>
<dbReference type="PROSITE" id="PS50011">
    <property type="entry name" value="PROTEIN_KINASE_DOM"/>
    <property type="match status" value="1"/>
</dbReference>
<keyword evidence="9" id="KW-0040">ANK repeat</keyword>
<keyword evidence="6 10" id="KW-0067">ATP-binding</keyword>
<dbReference type="SMART" id="SM00220">
    <property type="entry name" value="S_TKc"/>
    <property type="match status" value="1"/>
</dbReference>
<evidence type="ECO:0000256" key="10">
    <source>
        <dbReference type="PROSITE-ProRule" id="PRU10141"/>
    </source>
</evidence>
<gene>
    <name evidence="12" type="ORF">MC7420_5643</name>
</gene>
<dbReference type="CDD" id="cd14014">
    <property type="entry name" value="STKc_PknB_like"/>
    <property type="match status" value="1"/>
</dbReference>
<feature type="repeat" description="ANK" evidence="9">
    <location>
        <begin position="367"/>
        <end position="399"/>
    </location>
</feature>
<sequence length="507" mass="56588">MTQLAAQNGNVLPSPEAGKPMELLHAPGEMIAQRYRVIDTLGQGGSGITYHAEDTQTKQAVALKALSLHRLSDWKMLELFEREARVLAGLKHPRIPKYLDYFHVDTPQDRSFYIVQELAEGQSLAAWVEQGWRTNEPELRRIATQLLEILSYLQSLPSPVIHRDIKPQNIIRRKDGQVFLVDFGAVQDTYHSTLMRGSTMVGTYGYMAPEQFRGQAVPATDLYGLGATLLFLLTHRSPAELPTDRLKIDFRSQVQISEALTDWLEKLLEPDVADRFSSAKEALAAMRRKPKASPQSCSSSSTPWRAIAGVAAATLVVVGVLNHYKYPILSAIGFTPRAMYEGIMGGDIETVKYYLDRGVHVNAREHQNHTPLHWAVSNNKPEVAQLLIDRGADLHIRYDADGHTVLHIAVQHDTKAMAELLVEQGADVHATDNFGNNCLHFALTKPNTSYYYGMSLTGRKPSRDVVEFLITQGVDIHARNKAGQTPLELARSHQEVADLFYGYNSTD</sequence>
<dbReference type="InterPro" id="IPR000719">
    <property type="entry name" value="Prot_kinase_dom"/>
</dbReference>
<evidence type="ECO:0000313" key="13">
    <source>
        <dbReference type="Proteomes" id="UP000003835"/>
    </source>
</evidence>
<dbReference type="PROSITE" id="PS50088">
    <property type="entry name" value="ANK_REPEAT"/>
    <property type="match status" value="2"/>
</dbReference>
<dbReference type="SUPFAM" id="SSF56112">
    <property type="entry name" value="Protein kinase-like (PK-like)"/>
    <property type="match status" value="1"/>
</dbReference>
<keyword evidence="2" id="KW-0723">Serine/threonine-protein kinase</keyword>
<accession>B4VPJ4</accession>
<feature type="binding site" evidence="10">
    <location>
        <position position="64"/>
    </location>
    <ligand>
        <name>ATP</name>
        <dbReference type="ChEBI" id="CHEBI:30616"/>
    </ligand>
</feature>
<dbReference type="InterPro" id="IPR011009">
    <property type="entry name" value="Kinase-like_dom_sf"/>
</dbReference>
<comment type="catalytic activity">
    <reaction evidence="8">
        <text>L-seryl-[protein] + ATP = O-phospho-L-seryl-[protein] + ADP + H(+)</text>
        <dbReference type="Rhea" id="RHEA:17989"/>
        <dbReference type="Rhea" id="RHEA-COMP:9863"/>
        <dbReference type="Rhea" id="RHEA-COMP:11604"/>
        <dbReference type="ChEBI" id="CHEBI:15378"/>
        <dbReference type="ChEBI" id="CHEBI:29999"/>
        <dbReference type="ChEBI" id="CHEBI:30616"/>
        <dbReference type="ChEBI" id="CHEBI:83421"/>
        <dbReference type="ChEBI" id="CHEBI:456216"/>
        <dbReference type="EC" id="2.7.11.1"/>
    </reaction>
</comment>
<evidence type="ECO:0000256" key="7">
    <source>
        <dbReference type="ARBA" id="ARBA00047899"/>
    </source>
</evidence>
<dbReference type="EC" id="2.7.11.1" evidence="1"/>
<organism evidence="12 13">
    <name type="scientific">Coleofasciculus chthonoplastes PCC 7420</name>
    <dbReference type="NCBI Taxonomy" id="118168"/>
    <lineage>
        <taxon>Bacteria</taxon>
        <taxon>Bacillati</taxon>
        <taxon>Cyanobacteriota</taxon>
        <taxon>Cyanophyceae</taxon>
        <taxon>Coleofasciculales</taxon>
        <taxon>Coleofasciculaceae</taxon>
        <taxon>Coleofasciculus</taxon>
    </lineage>
</organism>
<evidence type="ECO:0000256" key="3">
    <source>
        <dbReference type="ARBA" id="ARBA00022679"/>
    </source>
</evidence>
<evidence type="ECO:0000256" key="6">
    <source>
        <dbReference type="ARBA" id="ARBA00022840"/>
    </source>
</evidence>
<dbReference type="HOGENOM" id="CLU_029434_0_0_3"/>
<dbReference type="SUPFAM" id="SSF48403">
    <property type="entry name" value="Ankyrin repeat"/>
    <property type="match status" value="1"/>
</dbReference>
<dbReference type="EMBL" id="DS989847">
    <property type="protein sequence ID" value="EDX76209.1"/>
    <property type="molecule type" value="Genomic_DNA"/>
</dbReference>
<evidence type="ECO:0000313" key="12">
    <source>
        <dbReference type="EMBL" id="EDX76209.1"/>
    </source>
</evidence>
<dbReference type="InterPro" id="IPR002110">
    <property type="entry name" value="Ankyrin_rpt"/>
</dbReference>
<evidence type="ECO:0000256" key="4">
    <source>
        <dbReference type="ARBA" id="ARBA00022741"/>
    </source>
</evidence>
<dbReference type="Pfam" id="PF12796">
    <property type="entry name" value="Ank_2"/>
    <property type="match status" value="1"/>
</dbReference>
<dbReference type="STRING" id="118168.MC7420_5643"/>
<name>B4VPJ4_9CYAN</name>
<evidence type="ECO:0000256" key="1">
    <source>
        <dbReference type="ARBA" id="ARBA00012513"/>
    </source>
</evidence>